<reference evidence="1" key="2">
    <citation type="journal article" date="2023" name="IMA Fungus">
        <title>Comparative genomic study of the Penicillium genus elucidates a diverse pangenome and 15 lateral gene transfer events.</title>
        <authorList>
            <person name="Petersen C."/>
            <person name="Sorensen T."/>
            <person name="Nielsen M.R."/>
            <person name="Sondergaard T.E."/>
            <person name="Sorensen J.L."/>
            <person name="Fitzpatrick D.A."/>
            <person name="Frisvad J.C."/>
            <person name="Nielsen K.L."/>
        </authorList>
    </citation>
    <scope>NUCLEOTIDE SEQUENCE</scope>
    <source>
        <strain evidence="1">IBT 30069</strain>
    </source>
</reference>
<protein>
    <submittedName>
        <fullName evidence="1">Uncharacterized protein</fullName>
    </submittedName>
</protein>
<reference evidence="1" key="1">
    <citation type="submission" date="2022-11" db="EMBL/GenBank/DDBJ databases">
        <authorList>
            <person name="Petersen C."/>
        </authorList>
    </citation>
    <scope>NUCLEOTIDE SEQUENCE</scope>
    <source>
        <strain evidence="1">IBT 30069</strain>
    </source>
</reference>
<dbReference type="EMBL" id="JAPQKH010000004">
    <property type="protein sequence ID" value="KAJ5101063.1"/>
    <property type="molecule type" value="Genomic_DNA"/>
</dbReference>
<keyword evidence="2" id="KW-1185">Reference proteome</keyword>
<gene>
    <name evidence="1" type="ORF">N7456_007115</name>
</gene>
<evidence type="ECO:0000313" key="1">
    <source>
        <dbReference type="EMBL" id="KAJ5101063.1"/>
    </source>
</evidence>
<dbReference type="Proteomes" id="UP001149165">
    <property type="component" value="Unassembled WGS sequence"/>
</dbReference>
<dbReference type="OrthoDB" id="4356994at2759"/>
<evidence type="ECO:0000313" key="2">
    <source>
        <dbReference type="Proteomes" id="UP001149165"/>
    </source>
</evidence>
<sequence length="122" mass="14146">MEEELGYYQRFMDDFLEAIRSSDDNEVHHIINAVRMGSSTREIHFASSRSDSKGYRKYARIRAPSKKAGIEELDPGWGGYLDNERVINRTIENTQNFIGLWRKEKEDGQVDKVEGMRPTSSE</sequence>
<name>A0A9W9FIW7_9EURO</name>
<comment type="caution">
    <text evidence="1">The sequence shown here is derived from an EMBL/GenBank/DDBJ whole genome shotgun (WGS) entry which is preliminary data.</text>
</comment>
<proteinExistence type="predicted"/>
<accession>A0A9W9FIW7</accession>
<dbReference type="AlphaFoldDB" id="A0A9W9FIW7"/>
<organism evidence="1 2">
    <name type="scientific">Penicillium angulare</name>
    <dbReference type="NCBI Taxonomy" id="116970"/>
    <lineage>
        <taxon>Eukaryota</taxon>
        <taxon>Fungi</taxon>
        <taxon>Dikarya</taxon>
        <taxon>Ascomycota</taxon>
        <taxon>Pezizomycotina</taxon>
        <taxon>Eurotiomycetes</taxon>
        <taxon>Eurotiomycetidae</taxon>
        <taxon>Eurotiales</taxon>
        <taxon>Aspergillaceae</taxon>
        <taxon>Penicillium</taxon>
    </lineage>
</organism>